<keyword evidence="2" id="KW-1133">Transmembrane helix</keyword>
<keyword evidence="2" id="KW-0812">Transmembrane</keyword>
<gene>
    <name evidence="3" type="ORF">PGLA2088_LOCUS31352</name>
</gene>
<evidence type="ECO:0000313" key="4">
    <source>
        <dbReference type="Proteomes" id="UP000626109"/>
    </source>
</evidence>
<feature type="transmembrane region" description="Helical" evidence="2">
    <location>
        <begin position="288"/>
        <end position="310"/>
    </location>
</feature>
<name>A0A813KIE0_POLGL</name>
<dbReference type="Proteomes" id="UP000626109">
    <property type="component" value="Unassembled WGS sequence"/>
</dbReference>
<reference evidence="3" key="1">
    <citation type="submission" date="2021-02" db="EMBL/GenBank/DDBJ databases">
        <authorList>
            <person name="Dougan E. K."/>
            <person name="Rhodes N."/>
            <person name="Thang M."/>
            <person name="Chan C."/>
        </authorList>
    </citation>
    <scope>NUCLEOTIDE SEQUENCE</scope>
</reference>
<protein>
    <submittedName>
        <fullName evidence="3">Uncharacterized protein</fullName>
    </submittedName>
</protein>
<feature type="region of interest" description="Disordered" evidence="1">
    <location>
        <begin position="88"/>
        <end position="113"/>
    </location>
</feature>
<sequence length="316" mass="34012">MKMVGYVDAQDVPTGDAQDFQQDQTQRFTMHLNNTLAVRNMLPFPVVIQLCSSSHTPHRLPIPSLRCHPMGELLRPPRQGMVPSEVLPMERKGSRSPSFSGAGSKEEAAKSKQGVTCFSLDPARNSTSGGGCTPEMATELEGILQLTVAANSDARRAPGGGVAHYVLGIDQEIALPFAKRSLQVRILALPEGVEDFDASEGDGDGAASSSGDARPGPAVRLAASSEDAACVSNWQRVQLPPVSSRKPWYQPITLRRYSALSETGSFVNSVNSDGADSGLQPIQVSNSVAFRLTFLLFVLFIMVLFVFFWGGCCKHM</sequence>
<comment type="caution">
    <text evidence="3">The sequence shown here is derived from an EMBL/GenBank/DDBJ whole genome shotgun (WGS) entry which is preliminary data.</text>
</comment>
<keyword evidence="2" id="KW-0472">Membrane</keyword>
<proteinExistence type="predicted"/>
<feature type="region of interest" description="Disordered" evidence="1">
    <location>
        <begin position="195"/>
        <end position="218"/>
    </location>
</feature>
<organism evidence="3 4">
    <name type="scientific">Polarella glacialis</name>
    <name type="common">Dinoflagellate</name>
    <dbReference type="NCBI Taxonomy" id="89957"/>
    <lineage>
        <taxon>Eukaryota</taxon>
        <taxon>Sar</taxon>
        <taxon>Alveolata</taxon>
        <taxon>Dinophyceae</taxon>
        <taxon>Suessiales</taxon>
        <taxon>Suessiaceae</taxon>
        <taxon>Polarella</taxon>
    </lineage>
</organism>
<evidence type="ECO:0000256" key="2">
    <source>
        <dbReference type="SAM" id="Phobius"/>
    </source>
</evidence>
<dbReference type="EMBL" id="CAJNNW010029339">
    <property type="protein sequence ID" value="CAE8699890.1"/>
    <property type="molecule type" value="Genomic_DNA"/>
</dbReference>
<accession>A0A813KIE0</accession>
<evidence type="ECO:0000313" key="3">
    <source>
        <dbReference type="EMBL" id="CAE8699890.1"/>
    </source>
</evidence>
<dbReference type="AlphaFoldDB" id="A0A813KIE0"/>
<evidence type="ECO:0000256" key="1">
    <source>
        <dbReference type="SAM" id="MobiDB-lite"/>
    </source>
</evidence>